<protein>
    <submittedName>
        <fullName evidence="1">Uncharacterized protein</fullName>
    </submittedName>
</protein>
<sequence>MTVQSDSFSARNLSDFTIYLQQAYKALLTAIAIILQLYEQVFEASSFLAEKNTNSSTIALFEN</sequence>
<accession>A0A7C3KDJ3</accession>
<name>A0A7C3KDJ3_9CYAN</name>
<proteinExistence type="predicted"/>
<gene>
    <name evidence="1" type="ORF">ENR64_11215</name>
</gene>
<dbReference type="EMBL" id="DSRU01000164">
    <property type="protein sequence ID" value="HFM98304.1"/>
    <property type="molecule type" value="Genomic_DNA"/>
</dbReference>
<comment type="caution">
    <text evidence="1">The sequence shown here is derived from an EMBL/GenBank/DDBJ whole genome shotgun (WGS) entry which is preliminary data.</text>
</comment>
<organism evidence="1">
    <name type="scientific">Oscillatoriales cyanobacterium SpSt-418</name>
    <dbReference type="NCBI Taxonomy" id="2282169"/>
    <lineage>
        <taxon>Bacteria</taxon>
        <taxon>Bacillati</taxon>
        <taxon>Cyanobacteriota</taxon>
        <taxon>Cyanophyceae</taxon>
        <taxon>Oscillatoriophycideae</taxon>
        <taxon>Oscillatoriales</taxon>
    </lineage>
</organism>
<dbReference type="AlphaFoldDB" id="A0A7C3KDJ3"/>
<evidence type="ECO:0000313" key="1">
    <source>
        <dbReference type="EMBL" id="HFM98304.1"/>
    </source>
</evidence>
<reference evidence="1" key="1">
    <citation type="journal article" date="2020" name="mSystems">
        <title>Genome- and Community-Level Interaction Insights into Carbon Utilization and Element Cycling Functions of Hydrothermarchaeota in Hydrothermal Sediment.</title>
        <authorList>
            <person name="Zhou Z."/>
            <person name="Liu Y."/>
            <person name="Xu W."/>
            <person name="Pan J."/>
            <person name="Luo Z.H."/>
            <person name="Li M."/>
        </authorList>
    </citation>
    <scope>NUCLEOTIDE SEQUENCE [LARGE SCALE GENOMIC DNA]</scope>
    <source>
        <strain evidence="1">SpSt-418</strain>
    </source>
</reference>